<dbReference type="InterPro" id="IPR054708">
    <property type="entry name" value="MTPAP-like_central"/>
</dbReference>
<dbReference type="GO" id="GO:0031123">
    <property type="term" value="P:RNA 3'-end processing"/>
    <property type="evidence" value="ECO:0007669"/>
    <property type="project" value="TreeGrafter"/>
</dbReference>
<keyword evidence="5" id="KW-0460">Magnesium</keyword>
<feature type="domain" description="Terminal uridylyltransferase 4/7 nucleotidyltransferase" evidence="8">
    <location>
        <begin position="146"/>
        <end position="253"/>
    </location>
</feature>
<dbReference type="PANTHER" id="PTHR12271">
    <property type="entry name" value="POLY A POLYMERASE CID PAP -RELATED"/>
    <property type="match status" value="1"/>
</dbReference>
<dbReference type="OrthoDB" id="407432at2759"/>
<feature type="compositionally biased region" description="Polar residues" evidence="6">
    <location>
        <begin position="1185"/>
        <end position="1204"/>
    </location>
</feature>
<feature type="compositionally biased region" description="Basic residues" evidence="6">
    <location>
        <begin position="1162"/>
        <end position="1171"/>
    </location>
</feature>
<feature type="domain" description="Poly(A) RNA polymerase mitochondrial-like central palm" evidence="9">
    <location>
        <begin position="844"/>
        <end position="979"/>
    </location>
</feature>
<dbReference type="GO" id="GO:0050265">
    <property type="term" value="F:RNA uridylyltransferase activity"/>
    <property type="evidence" value="ECO:0007669"/>
    <property type="project" value="TreeGrafter"/>
</dbReference>
<dbReference type="EMBL" id="CAJNOQ010000395">
    <property type="protein sequence ID" value="CAF0796422.1"/>
    <property type="molecule type" value="Genomic_DNA"/>
</dbReference>
<feature type="compositionally biased region" description="Polar residues" evidence="6">
    <location>
        <begin position="652"/>
        <end position="666"/>
    </location>
</feature>
<evidence type="ECO:0000256" key="6">
    <source>
        <dbReference type="SAM" id="MobiDB-lite"/>
    </source>
</evidence>
<dbReference type="EMBL" id="CAJOBC010000395">
    <property type="protein sequence ID" value="CAF3581047.1"/>
    <property type="molecule type" value="Genomic_DNA"/>
</dbReference>
<dbReference type="Pfam" id="PF19088">
    <property type="entry name" value="TUTase"/>
    <property type="match status" value="1"/>
</dbReference>
<organism evidence="10 12">
    <name type="scientific">Didymodactylos carnosus</name>
    <dbReference type="NCBI Taxonomy" id="1234261"/>
    <lineage>
        <taxon>Eukaryota</taxon>
        <taxon>Metazoa</taxon>
        <taxon>Spiralia</taxon>
        <taxon>Gnathifera</taxon>
        <taxon>Rotifera</taxon>
        <taxon>Eurotatoria</taxon>
        <taxon>Bdelloidea</taxon>
        <taxon>Philodinida</taxon>
        <taxon>Philodinidae</taxon>
        <taxon>Didymodactylos</taxon>
    </lineage>
</organism>
<dbReference type="Gene3D" id="3.30.460.10">
    <property type="entry name" value="Beta Polymerase, domain 2"/>
    <property type="match status" value="2"/>
</dbReference>
<dbReference type="InterPro" id="IPR043519">
    <property type="entry name" value="NT_sf"/>
</dbReference>
<feature type="compositionally biased region" description="Polar residues" evidence="6">
    <location>
        <begin position="1245"/>
        <end position="1254"/>
    </location>
</feature>
<dbReference type="Proteomes" id="UP000681722">
    <property type="component" value="Unassembled WGS sequence"/>
</dbReference>
<feature type="compositionally biased region" description="Basic and acidic residues" evidence="6">
    <location>
        <begin position="1175"/>
        <end position="1184"/>
    </location>
</feature>
<comment type="caution">
    <text evidence="10">The sequence shown here is derived from an EMBL/GenBank/DDBJ whole genome shotgun (WGS) entry which is preliminary data.</text>
</comment>
<dbReference type="PANTHER" id="PTHR12271:SF66">
    <property type="entry name" value="TERMINAL URIDYLYLTRANSFERASE TAILOR"/>
    <property type="match status" value="1"/>
</dbReference>
<dbReference type="SUPFAM" id="SSF81631">
    <property type="entry name" value="PAP/OAS1 substrate-binding domain"/>
    <property type="match status" value="2"/>
</dbReference>
<dbReference type="Pfam" id="PF03828">
    <property type="entry name" value="PAP_assoc"/>
    <property type="match status" value="2"/>
</dbReference>
<keyword evidence="3" id="KW-0808">Transferase</keyword>
<evidence type="ECO:0000313" key="10">
    <source>
        <dbReference type="EMBL" id="CAF0796422.1"/>
    </source>
</evidence>
<name>A0A813SM64_9BILA</name>
<keyword evidence="12" id="KW-1185">Reference proteome</keyword>
<evidence type="ECO:0000259" key="9">
    <source>
        <dbReference type="Pfam" id="PF22600"/>
    </source>
</evidence>
<evidence type="ECO:0000256" key="2">
    <source>
        <dbReference type="ARBA" id="ARBA00001946"/>
    </source>
</evidence>
<dbReference type="Proteomes" id="UP000663829">
    <property type="component" value="Unassembled WGS sequence"/>
</dbReference>
<keyword evidence="4" id="KW-0479">Metal-binding</keyword>
<feature type="compositionally biased region" description="Acidic residues" evidence="6">
    <location>
        <begin position="597"/>
        <end position="617"/>
    </location>
</feature>
<dbReference type="GO" id="GO:0046872">
    <property type="term" value="F:metal ion binding"/>
    <property type="evidence" value="ECO:0007669"/>
    <property type="project" value="UniProtKB-KW"/>
</dbReference>
<feature type="compositionally biased region" description="Low complexity" evidence="6">
    <location>
        <begin position="1214"/>
        <end position="1226"/>
    </location>
</feature>
<evidence type="ECO:0000256" key="1">
    <source>
        <dbReference type="ARBA" id="ARBA00001936"/>
    </source>
</evidence>
<evidence type="ECO:0000256" key="3">
    <source>
        <dbReference type="ARBA" id="ARBA00022679"/>
    </source>
</evidence>
<dbReference type="InterPro" id="IPR045100">
    <property type="entry name" value="TUT4/7_NTP_transf"/>
</dbReference>
<dbReference type="InterPro" id="IPR002058">
    <property type="entry name" value="PAP_assoc"/>
</dbReference>
<evidence type="ECO:0000256" key="5">
    <source>
        <dbReference type="ARBA" id="ARBA00022842"/>
    </source>
</evidence>
<reference evidence="10" key="1">
    <citation type="submission" date="2021-02" db="EMBL/GenBank/DDBJ databases">
        <authorList>
            <person name="Nowell W R."/>
        </authorList>
    </citation>
    <scope>NUCLEOTIDE SEQUENCE</scope>
</reference>
<feature type="compositionally biased region" description="Low complexity" evidence="6">
    <location>
        <begin position="640"/>
        <end position="651"/>
    </location>
</feature>
<evidence type="ECO:0000259" key="7">
    <source>
        <dbReference type="Pfam" id="PF03828"/>
    </source>
</evidence>
<dbReference type="Pfam" id="PF22600">
    <property type="entry name" value="MTPAP-like_central"/>
    <property type="match status" value="1"/>
</dbReference>
<feature type="compositionally biased region" description="Polar residues" evidence="6">
    <location>
        <begin position="1227"/>
        <end position="1238"/>
    </location>
</feature>
<dbReference type="SUPFAM" id="SSF81301">
    <property type="entry name" value="Nucleotidyltransferase"/>
    <property type="match status" value="2"/>
</dbReference>
<evidence type="ECO:0000256" key="4">
    <source>
        <dbReference type="ARBA" id="ARBA00022723"/>
    </source>
</evidence>
<feature type="region of interest" description="Disordered" evidence="6">
    <location>
        <begin position="590"/>
        <end position="617"/>
    </location>
</feature>
<evidence type="ECO:0000313" key="12">
    <source>
        <dbReference type="Proteomes" id="UP000663829"/>
    </source>
</evidence>
<feature type="domain" description="PAP-associated" evidence="7">
    <location>
        <begin position="399"/>
        <end position="447"/>
    </location>
</feature>
<dbReference type="AlphaFoldDB" id="A0A813SM64"/>
<feature type="domain" description="PAP-associated" evidence="7">
    <location>
        <begin position="1047"/>
        <end position="1099"/>
    </location>
</feature>
<feature type="region of interest" description="Disordered" evidence="6">
    <location>
        <begin position="1"/>
        <end position="21"/>
    </location>
</feature>
<evidence type="ECO:0000259" key="8">
    <source>
        <dbReference type="Pfam" id="PF19088"/>
    </source>
</evidence>
<gene>
    <name evidence="10" type="ORF">GPM918_LOCUS3277</name>
    <name evidence="11" type="ORF">SRO942_LOCUS3277</name>
</gene>
<comment type="cofactor">
    <cofactor evidence="1">
        <name>Mn(2+)</name>
        <dbReference type="ChEBI" id="CHEBI:29035"/>
    </cofactor>
</comment>
<proteinExistence type="predicted"/>
<protein>
    <submittedName>
        <fullName evidence="10">Uncharacterized protein</fullName>
    </submittedName>
</protein>
<sequence length="1254" mass="144723">MSGKPSLETPPSSTTSGKRLDIKAKLMIHNLLRPSKLDQARLPSSHTLKRQPPEEKPVVKSKPELTPLLDVAPVVKSKPELTPLLDVAPVVKPLLDSSIPIPLLHAKSLERNDKKQRNYRPQGQRKSQTNDTDDKTDDSPPSNLNETSIIAIVYPSNEQLQALKICFNKIINEKFLSSDSILKRRCLVENIIKSILQKRPDCRIETYGSVYFECCLEQSAIIDIDVQFCETLHYDTLKELLEIIQQTEYCNDAKIDPDHKPSCITMYTKGDKPIRVRITSGYTRGIYLSKLIQLYTKFDIRTLKLMRLFRYLAKVCNIDDTEYGTLHPIVYHILVIHFLQQIEPPILPVLHEHVHFIMYGINNVPVTLNEQEHQEFFKACNEFEKSHTWKSKNKSSVEELFLQLLAYYLQIFSVKQLVVSIQTKMPILKVEKNWHNRKLLVEDPTDIKRSLCHTMQAKRSLDYFSLCLRSALLYFGRKQISKNHKQDNKNSEMENPNDDFIVIESDDVSENLLQLSFQTFAKSLPQTIFRDHTIRQGRVREYYIRSYTEPLPKPWLTLNNKNAYGTDGTEWENEVTEEVEEAFRHDIENDYERMDDNDRDDEIPTENILYEEENEENGIEIETFEEENEQNGIHQDVFQSSSMSEGEQQQQFVNTSPETPSLNTSHLSDEEKSSQNSPEKGLNSATDDIGDDNNKGQVLNERVLEENLASTVEANSSSIDKTVVTDEILSIASSAELLSTKHTVFEPSTSSKIFATNSLSIEELLPSALSSPTNVNDEQTIITSTDSEYFYNFLAENFGAEQGAPYYCTICNGSDHLKSKCPEMIMPDLAEIKSLSKIWLDKLSEICHEITCYYEPTESGIRSRKQILCRLENLFKSVYPECTLHAFGSFYNGFGFKNSDLDICVIFKDITEYDRERSMQIMQKLLSIVRSCEEFCNVIPVLHAKVPIIRSKHESEIDIDISLHNTLARENTRLLHTYSSIDTRVAQLGYMLKFLAKTYDIGDASQGTLSSYSYIIMLIHFLQQITPPVLPILQQPKIWKSQNTSCVGELWIEFLRYYTETFNYEEHIVSIRRLQPLSRWDKGWFRLTLAIEDPFELSHNLAGGLSIRNWIFIRRVLIHARKAFVSEPSWDISNATYITLEPLLFNVAELRSKRCENSRHPYYLRKKHPKFGTRGSEKEREKQQIKTQNGSYQRSPANQKSKTNGYREERKNQPRYNNRSSYSSQNGFDASLTNSLNNDVHKSKQTNSPYNSHH</sequence>
<feature type="compositionally biased region" description="Polar residues" evidence="6">
    <location>
        <begin position="674"/>
        <end position="686"/>
    </location>
</feature>
<dbReference type="CDD" id="cd05402">
    <property type="entry name" value="NT_PAP_TUTase"/>
    <property type="match status" value="1"/>
</dbReference>
<comment type="cofactor">
    <cofactor evidence="2">
        <name>Mg(2+)</name>
        <dbReference type="ChEBI" id="CHEBI:18420"/>
    </cofactor>
</comment>
<feature type="compositionally biased region" description="Basic and acidic residues" evidence="6">
    <location>
        <begin position="51"/>
        <end position="62"/>
    </location>
</feature>
<feature type="compositionally biased region" description="Low complexity" evidence="6">
    <location>
        <begin position="1"/>
        <end position="16"/>
    </location>
</feature>
<accession>A0A813SM64</accession>
<feature type="region of interest" description="Disordered" evidence="6">
    <location>
        <begin position="110"/>
        <end position="144"/>
    </location>
</feature>
<evidence type="ECO:0000313" key="11">
    <source>
        <dbReference type="EMBL" id="CAF3581047.1"/>
    </source>
</evidence>
<feature type="region of interest" description="Disordered" evidence="6">
    <location>
        <begin position="1161"/>
        <end position="1254"/>
    </location>
</feature>
<feature type="region of interest" description="Disordered" evidence="6">
    <location>
        <begin position="34"/>
        <end position="62"/>
    </location>
</feature>
<dbReference type="Gene3D" id="1.10.1410.10">
    <property type="match status" value="2"/>
</dbReference>
<feature type="region of interest" description="Disordered" evidence="6">
    <location>
        <begin position="640"/>
        <end position="695"/>
    </location>
</feature>